<dbReference type="EMBL" id="MUJZ01030480">
    <property type="protein sequence ID" value="OTF77877.1"/>
    <property type="molecule type" value="Genomic_DNA"/>
</dbReference>
<reference evidence="1 2" key="1">
    <citation type="submission" date="2017-03" db="EMBL/GenBank/DDBJ databases">
        <title>Genome Survey of Euroglyphus maynei.</title>
        <authorList>
            <person name="Arlian L.G."/>
            <person name="Morgan M.S."/>
            <person name="Rider S.D."/>
        </authorList>
    </citation>
    <scope>NUCLEOTIDE SEQUENCE [LARGE SCALE GENOMIC DNA]</scope>
    <source>
        <strain evidence="1">Arlian Lab</strain>
        <tissue evidence="1">Whole body</tissue>
    </source>
</reference>
<name>A0A1Y3BCF5_EURMA</name>
<evidence type="ECO:0000313" key="2">
    <source>
        <dbReference type="Proteomes" id="UP000194236"/>
    </source>
</evidence>
<accession>A0A1Y3BCF5</accession>
<evidence type="ECO:0000313" key="1">
    <source>
        <dbReference type="EMBL" id="OTF77877.1"/>
    </source>
</evidence>
<comment type="caution">
    <text evidence="1">The sequence shown here is derived from an EMBL/GenBank/DDBJ whole genome shotgun (WGS) entry which is preliminary data.</text>
</comment>
<dbReference type="AlphaFoldDB" id="A0A1Y3BCF5"/>
<protein>
    <submittedName>
        <fullName evidence="1">Uncharacterized protein</fullName>
    </submittedName>
</protein>
<proteinExistence type="predicted"/>
<keyword evidence="2" id="KW-1185">Reference proteome</keyword>
<gene>
    <name evidence="1" type="ORF">BLA29_015215</name>
</gene>
<organism evidence="1 2">
    <name type="scientific">Euroglyphus maynei</name>
    <name type="common">Mayne's house dust mite</name>
    <dbReference type="NCBI Taxonomy" id="6958"/>
    <lineage>
        <taxon>Eukaryota</taxon>
        <taxon>Metazoa</taxon>
        <taxon>Ecdysozoa</taxon>
        <taxon>Arthropoda</taxon>
        <taxon>Chelicerata</taxon>
        <taxon>Arachnida</taxon>
        <taxon>Acari</taxon>
        <taxon>Acariformes</taxon>
        <taxon>Sarcoptiformes</taxon>
        <taxon>Astigmata</taxon>
        <taxon>Psoroptidia</taxon>
        <taxon>Analgoidea</taxon>
        <taxon>Pyroglyphidae</taxon>
        <taxon>Pyroglyphinae</taxon>
        <taxon>Euroglyphus</taxon>
    </lineage>
</organism>
<dbReference type="Proteomes" id="UP000194236">
    <property type="component" value="Unassembled WGS sequence"/>
</dbReference>
<sequence length="36" mass="4436">MIVVMLLTKWMLLKISMKLYDNFSRFIMNIKEIHSF</sequence>